<keyword evidence="4 6" id="KW-1133">Transmembrane helix</keyword>
<dbReference type="OrthoDB" id="3212530at2"/>
<accession>A0A5A7SD51</accession>
<evidence type="ECO:0000256" key="1">
    <source>
        <dbReference type="ARBA" id="ARBA00004141"/>
    </source>
</evidence>
<comment type="subcellular location">
    <subcellularLocation>
        <location evidence="1">Membrane</location>
        <topology evidence="1">Multi-pass membrane protein</topology>
    </subcellularLocation>
</comment>
<keyword evidence="3 6" id="KW-0812">Transmembrane</keyword>
<sequence>MTYGYLLAGVIVLLGLTTATMTWGGVDARFMPWWAIVRAAGQLTLISLALRGVLVHPALVAVALSVMFAAAVWTAGRRLHDLPGAATGVVVACGLGAGITLTIAFLLSMLQFDSRYVVALGGIVIGSTMTAGTLAGRNFRRAAIAQRPEIEGWLAIGASPSQSVADVGREAAHDALVPVIDQTRTTGLVTLPGAFVGALMGGASPVDAGRFQLVVLVTLITAQTITSVVLVRILGRSPVLPVSVARGSMNG</sequence>
<evidence type="ECO:0000256" key="2">
    <source>
        <dbReference type="ARBA" id="ARBA00005268"/>
    </source>
</evidence>
<dbReference type="InterPro" id="IPR005226">
    <property type="entry name" value="UPF0014_fam"/>
</dbReference>
<evidence type="ECO:0000313" key="7">
    <source>
        <dbReference type="EMBL" id="KAA0022657.1"/>
    </source>
</evidence>
<proteinExistence type="inferred from homology"/>
<comment type="similarity">
    <text evidence="2">Belongs to the UPF0014 family.</text>
</comment>
<dbReference type="EMBL" id="VLNY01000005">
    <property type="protein sequence ID" value="KAA0022657.1"/>
    <property type="molecule type" value="Genomic_DNA"/>
</dbReference>
<feature type="transmembrane region" description="Helical" evidence="6">
    <location>
        <begin position="85"/>
        <end position="110"/>
    </location>
</feature>
<keyword evidence="5 6" id="KW-0472">Membrane</keyword>
<protein>
    <submittedName>
        <fullName evidence="7">ABC transporter permease</fullName>
    </submittedName>
</protein>
<feature type="transmembrane region" description="Helical" evidence="6">
    <location>
        <begin position="116"/>
        <end position="136"/>
    </location>
</feature>
<evidence type="ECO:0000256" key="3">
    <source>
        <dbReference type="ARBA" id="ARBA00022692"/>
    </source>
</evidence>
<dbReference type="GO" id="GO:0005886">
    <property type="term" value="C:plasma membrane"/>
    <property type="evidence" value="ECO:0007669"/>
    <property type="project" value="TreeGrafter"/>
</dbReference>
<evidence type="ECO:0000313" key="8">
    <source>
        <dbReference type="Proteomes" id="UP000322244"/>
    </source>
</evidence>
<evidence type="ECO:0000256" key="6">
    <source>
        <dbReference type="SAM" id="Phobius"/>
    </source>
</evidence>
<organism evidence="7 8">
    <name type="scientific">Antrihabitans cavernicola</name>
    <dbReference type="NCBI Taxonomy" id="2495913"/>
    <lineage>
        <taxon>Bacteria</taxon>
        <taxon>Bacillati</taxon>
        <taxon>Actinomycetota</taxon>
        <taxon>Actinomycetes</taxon>
        <taxon>Mycobacteriales</taxon>
        <taxon>Nocardiaceae</taxon>
        <taxon>Antrihabitans</taxon>
    </lineage>
</organism>
<dbReference type="PANTHER" id="PTHR30028">
    <property type="entry name" value="UPF0014 INNER MEMBRANE PROTEIN YBBM-RELATED"/>
    <property type="match status" value="1"/>
</dbReference>
<dbReference type="PANTHER" id="PTHR30028:SF0">
    <property type="entry name" value="PROTEIN ALUMINUM SENSITIVE 3"/>
    <property type="match status" value="1"/>
</dbReference>
<keyword evidence="8" id="KW-1185">Reference proteome</keyword>
<dbReference type="AlphaFoldDB" id="A0A5A7SD51"/>
<feature type="transmembrane region" description="Helical" evidence="6">
    <location>
        <begin position="48"/>
        <end position="73"/>
    </location>
</feature>
<dbReference type="RefSeq" id="WP_149430712.1">
    <property type="nucleotide sequence ID" value="NZ_VLNY01000005.1"/>
</dbReference>
<dbReference type="Proteomes" id="UP000322244">
    <property type="component" value="Unassembled WGS sequence"/>
</dbReference>
<evidence type="ECO:0000256" key="4">
    <source>
        <dbReference type="ARBA" id="ARBA00022989"/>
    </source>
</evidence>
<comment type="caution">
    <text evidence="7">The sequence shown here is derived from an EMBL/GenBank/DDBJ whole genome shotgun (WGS) entry which is preliminary data.</text>
</comment>
<feature type="transmembrane region" description="Helical" evidence="6">
    <location>
        <begin position="213"/>
        <end position="234"/>
    </location>
</feature>
<gene>
    <name evidence="7" type="ORF">FOY51_13305</name>
</gene>
<dbReference type="Pfam" id="PF03649">
    <property type="entry name" value="UPF0014"/>
    <property type="match status" value="1"/>
</dbReference>
<reference evidence="7 8" key="1">
    <citation type="submission" date="2019-07" db="EMBL/GenBank/DDBJ databases">
        <title>Rhodococcus cavernicolus sp. nov., isolated from a cave.</title>
        <authorList>
            <person name="Lee S.D."/>
        </authorList>
    </citation>
    <scope>NUCLEOTIDE SEQUENCE [LARGE SCALE GENOMIC DNA]</scope>
    <source>
        <strain evidence="7 8">C1-24</strain>
    </source>
</reference>
<name>A0A5A7SD51_9NOCA</name>
<evidence type="ECO:0000256" key="5">
    <source>
        <dbReference type="ARBA" id="ARBA00023136"/>
    </source>
</evidence>